<dbReference type="InterPro" id="IPR050923">
    <property type="entry name" value="Cell_Proc_Reg/RNA_Proc"/>
</dbReference>
<feature type="region of interest" description="Disordered" evidence="1">
    <location>
        <begin position="1"/>
        <end position="80"/>
    </location>
</feature>
<dbReference type="Pfam" id="PF00498">
    <property type="entry name" value="FHA"/>
    <property type="match status" value="1"/>
</dbReference>
<dbReference type="InterPro" id="IPR008984">
    <property type="entry name" value="SMAD_FHA_dom_sf"/>
</dbReference>
<feature type="compositionally biased region" description="Basic and acidic residues" evidence="1">
    <location>
        <begin position="42"/>
        <end position="63"/>
    </location>
</feature>
<dbReference type="PROSITE" id="PS50006">
    <property type="entry name" value="FHA_DOMAIN"/>
    <property type="match status" value="1"/>
</dbReference>
<evidence type="ECO:0000256" key="1">
    <source>
        <dbReference type="SAM" id="MobiDB-lite"/>
    </source>
</evidence>
<dbReference type="RefSeq" id="XP_040747352.1">
    <property type="nucleotide sequence ID" value="XM_040883021.1"/>
</dbReference>
<organism evidence="3 4">
    <name type="scientific">Linderina pennispora</name>
    <dbReference type="NCBI Taxonomy" id="61395"/>
    <lineage>
        <taxon>Eukaryota</taxon>
        <taxon>Fungi</taxon>
        <taxon>Fungi incertae sedis</taxon>
        <taxon>Zoopagomycota</taxon>
        <taxon>Kickxellomycotina</taxon>
        <taxon>Kickxellomycetes</taxon>
        <taxon>Kickxellales</taxon>
        <taxon>Kickxellaceae</taxon>
        <taxon>Linderina</taxon>
    </lineage>
</organism>
<feature type="compositionally biased region" description="Basic and acidic residues" evidence="1">
    <location>
        <begin position="1"/>
        <end position="10"/>
    </location>
</feature>
<proteinExistence type="predicted"/>
<dbReference type="PANTHER" id="PTHR23308">
    <property type="entry name" value="NUCLEAR INHIBITOR OF PROTEIN PHOSPHATASE-1"/>
    <property type="match status" value="1"/>
</dbReference>
<dbReference type="EMBL" id="MCFD01000001">
    <property type="protein sequence ID" value="ORX74141.1"/>
    <property type="molecule type" value="Genomic_DNA"/>
</dbReference>
<dbReference type="SMART" id="SM00240">
    <property type="entry name" value="FHA"/>
    <property type="match status" value="1"/>
</dbReference>
<dbReference type="Proteomes" id="UP000193922">
    <property type="component" value="Unassembled WGS sequence"/>
</dbReference>
<keyword evidence="4" id="KW-1185">Reference proteome</keyword>
<gene>
    <name evidence="3" type="ORF">DL89DRAFT_10383</name>
</gene>
<sequence length="217" mass="24650">MSPRDREKARRQDRRRRSRSPAATGDGTRRRRYVSDHSSPTRKREDAARPGRGPRRPDNEKGKSPPPGSDKAPEIKPDFGLSGKLAAETNTVNGVVLKYAEPAEARKPKDRWRLYVFKDEKEVELHHVDTASAYLFGRDRKVADIPTDHPSCSGQHAVLQFRQTSSRAIRPYVIDLASTNGTVLNGDRIPAQRYVELRTKDVIRFAFSTREYVLLSE</sequence>
<dbReference type="SUPFAM" id="SSF49879">
    <property type="entry name" value="SMAD/FHA domain"/>
    <property type="match status" value="1"/>
</dbReference>
<protein>
    <submittedName>
        <fullName evidence="3">SMAD/FHA domain-containing protein</fullName>
    </submittedName>
</protein>
<evidence type="ECO:0000313" key="4">
    <source>
        <dbReference type="Proteomes" id="UP000193922"/>
    </source>
</evidence>
<dbReference type="GeneID" id="63799669"/>
<feature type="domain" description="FHA" evidence="2">
    <location>
        <begin position="134"/>
        <end position="189"/>
    </location>
</feature>
<comment type="caution">
    <text evidence="3">The sequence shown here is derived from an EMBL/GenBank/DDBJ whole genome shotgun (WGS) entry which is preliminary data.</text>
</comment>
<dbReference type="InterPro" id="IPR000253">
    <property type="entry name" value="FHA_dom"/>
</dbReference>
<reference evidence="3 4" key="1">
    <citation type="submission" date="2016-07" db="EMBL/GenBank/DDBJ databases">
        <title>Pervasive Adenine N6-methylation of Active Genes in Fungi.</title>
        <authorList>
            <consortium name="DOE Joint Genome Institute"/>
            <person name="Mondo S.J."/>
            <person name="Dannebaum R.O."/>
            <person name="Kuo R.C."/>
            <person name="Labutti K."/>
            <person name="Haridas S."/>
            <person name="Kuo A."/>
            <person name="Salamov A."/>
            <person name="Ahrendt S.R."/>
            <person name="Lipzen A."/>
            <person name="Sullivan W."/>
            <person name="Andreopoulos W.B."/>
            <person name="Clum A."/>
            <person name="Lindquist E."/>
            <person name="Daum C."/>
            <person name="Ramamoorthy G.K."/>
            <person name="Gryganskyi A."/>
            <person name="Culley D."/>
            <person name="Magnuson J.K."/>
            <person name="James T.Y."/>
            <person name="O'Malley M.A."/>
            <person name="Stajich J.E."/>
            <person name="Spatafora J.W."/>
            <person name="Visel A."/>
            <person name="Grigoriev I.V."/>
        </authorList>
    </citation>
    <scope>NUCLEOTIDE SEQUENCE [LARGE SCALE GENOMIC DNA]</scope>
    <source>
        <strain evidence="3 4">ATCC 12442</strain>
    </source>
</reference>
<dbReference type="AlphaFoldDB" id="A0A1Y1WKN7"/>
<dbReference type="OrthoDB" id="444265at2759"/>
<evidence type="ECO:0000313" key="3">
    <source>
        <dbReference type="EMBL" id="ORX74141.1"/>
    </source>
</evidence>
<accession>A0A1Y1WKN7</accession>
<dbReference type="Gene3D" id="2.60.200.20">
    <property type="match status" value="1"/>
</dbReference>
<dbReference type="STRING" id="61395.A0A1Y1WKN7"/>
<name>A0A1Y1WKN7_9FUNG</name>
<evidence type="ECO:0000259" key="2">
    <source>
        <dbReference type="PROSITE" id="PS50006"/>
    </source>
</evidence>